<proteinExistence type="predicted"/>
<protein>
    <recommendedName>
        <fullName evidence="3">HTH luxR-type domain-containing protein</fullName>
    </recommendedName>
</protein>
<name>A0A1F7U0A9_9BACT</name>
<evidence type="ECO:0000313" key="1">
    <source>
        <dbReference type="EMBL" id="OGL71248.1"/>
    </source>
</evidence>
<organism evidence="1 2">
    <name type="scientific">Candidatus Uhrbacteria bacterium RIFCSPHIGHO2_02_FULL_53_13</name>
    <dbReference type="NCBI Taxonomy" id="1802389"/>
    <lineage>
        <taxon>Bacteria</taxon>
        <taxon>Candidatus Uhriibacteriota</taxon>
    </lineage>
</organism>
<dbReference type="STRING" id="1802389.A3C17_03810"/>
<accession>A0A1F7U0A9</accession>
<gene>
    <name evidence="1" type="ORF">A3C17_03810</name>
</gene>
<dbReference type="EMBL" id="MGDX01000016">
    <property type="protein sequence ID" value="OGL71248.1"/>
    <property type="molecule type" value="Genomic_DNA"/>
</dbReference>
<comment type="caution">
    <text evidence="1">The sequence shown here is derived from an EMBL/GenBank/DDBJ whole genome shotgun (WGS) entry which is preliminary data.</text>
</comment>
<sequence>MPVSIETQAKLNARRARVAQLLGLGLSEAQIDTALELNPGTTSNDVARLRHAGKLPEVAPQMSKSKRYARLFDRYVQDVI</sequence>
<dbReference type="Proteomes" id="UP000177097">
    <property type="component" value="Unassembled WGS sequence"/>
</dbReference>
<reference evidence="1 2" key="1">
    <citation type="journal article" date="2016" name="Nat. Commun.">
        <title>Thousands of microbial genomes shed light on interconnected biogeochemical processes in an aquifer system.</title>
        <authorList>
            <person name="Anantharaman K."/>
            <person name="Brown C.T."/>
            <person name="Hug L.A."/>
            <person name="Sharon I."/>
            <person name="Castelle C.J."/>
            <person name="Probst A.J."/>
            <person name="Thomas B.C."/>
            <person name="Singh A."/>
            <person name="Wilkins M.J."/>
            <person name="Karaoz U."/>
            <person name="Brodie E.L."/>
            <person name="Williams K.H."/>
            <person name="Hubbard S.S."/>
            <person name="Banfield J.F."/>
        </authorList>
    </citation>
    <scope>NUCLEOTIDE SEQUENCE [LARGE SCALE GENOMIC DNA]</scope>
</reference>
<dbReference type="AlphaFoldDB" id="A0A1F7U0A9"/>
<evidence type="ECO:0008006" key="3">
    <source>
        <dbReference type="Google" id="ProtNLM"/>
    </source>
</evidence>
<evidence type="ECO:0000313" key="2">
    <source>
        <dbReference type="Proteomes" id="UP000177097"/>
    </source>
</evidence>